<protein>
    <submittedName>
        <fullName evidence="1">Uncharacterized protein</fullName>
    </submittedName>
</protein>
<reference evidence="3 4" key="1">
    <citation type="submission" date="2017-07" db="EMBL/GenBank/DDBJ databases">
        <title>Leptospira spp. isolated from tropical soils.</title>
        <authorList>
            <person name="Thibeaux R."/>
            <person name="Iraola G."/>
            <person name="Ferres I."/>
            <person name="Bierque E."/>
            <person name="Girault D."/>
            <person name="Soupe-Gilbert M.-E."/>
            <person name="Picardeau M."/>
            <person name="Goarant C."/>
        </authorList>
    </citation>
    <scope>NUCLEOTIDE SEQUENCE [LARGE SCALE GENOMIC DNA]</scope>
    <source>
        <strain evidence="1 4">FH2-B-C1</strain>
        <strain evidence="2 3">FH2-B-D1</strain>
    </source>
</reference>
<organism evidence="1 4">
    <name type="scientific">Leptospira adleri</name>
    <dbReference type="NCBI Taxonomy" id="2023186"/>
    <lineage>
        <taxon>Bacteria</taxon>
        <taxon>Pseudomonadati</taxon>
        <taxon>Spirochaetota</taxon>
        <taxon>Spirochaetia</taxon>
        <taxon>Leptospirales</taxon>
        <taxon>Leptospiraceae</taxon>
        <taxon>Leptospira</taxon>
    </lineage>
</organism>
<gene>
    <name evidence="2" type="ORF">CH376_23490</name>
    <name evidence="1" type="ORF">CH380_07840</name>
</gene>
<dbReference type="AlphaFoldDB" id="A0A2M9YQT6"/>
<evidence type="ECO:0000313" key="4">
    <source>
        <dbReference type="Proteomes" id="UP000232188"/>
    </source>
</evidence>
<keyword evidence="3" id="KW-1185">Reference proteome</keyword>
<evidence type="ECO:0000313" key="1">
    <source>
        <dbReference type="EMBL" id="PJZ53906.1"/>
    </source>
</evidence>
<dbReference type="Proteomes" id="UP000232149">
    <property type="component" value="Unassembled WGS sequence"/>
</dbReference>
<dbReference type="EMBL" id="NPDV01000005">
    <property type="protein sequence ID" value="PJZ53906.1"/>
    <property type="molecule type" value="Genomic_DNA"/>
</dbReference>
<evidence type="ECO:0000313" key="2">
    <source>
        <dbReference type="EMBL" id="PJZ59488.1"/>
    </source>
</evidence>
<dbReference type="EMBL" id="NPDU01000131">
    <property type="protein sequence ID" value="PJZ59488.1"/>
    <property type="molecule type" value="Genomic_DNA"/>
</dbReference>
<sequence>MGRAVRILIEDFSDRDAADHFENGFGVLITKFLKRNHDHKIEPQTIHPEEIFANHRLTDLSRLKR</sequence>
<accession>A0A2M9YQT6</accession>
<proteinExistence type="predicted"/>
<dbReference type="Proteomes" id="UP000232188">
    <property type="component" value="Unassembled WGS sequence"/>
</dbReference>
<name>A0A2M9YQT6_9LEPT</name>
<comment type="caution">
    <text evidence="1">The sequence shown here is derived from an EMBL/GenBank/DDBJ whole genome shotgun (WGS) entry which is preliminary data.</text>
</comment>
<evidence type="ECO:0000313" key="3">
    <source>
        <dbReference type="Proteomes" id="UP000232149"/>
    </source>
</evidence>